<dbReference type="GO" id="GO:0005886">
    <property type="term" value="C:plasma membrane"/>
    <property type="evidence" value="ECO:0007669"/>
    <property type="project" value="UniProtKB-SubCell"/>
</dbReference>
<keyword evidence="6" id="KW-0675">Receptor</keyword>
<evidence type="ECO:0000256" key="8">
    <source>
        <dbReference type="SAM" id="Phobius"/>
    </source>
</evidence>
<feature type="transmembrane region" description="Helical" evidence="8">
    <location>
        <begin position="328"/>
        <end position="348"/>
    </location>
</feature>
<dbReference type="PANTHER" id="PTHR42643">
    <property type="entry name" value="IONOTROPIC RECEPTOR 20A-RELATED"/>
    <property type="match status" value="1"/>
</dbReference>
<evidence type="ECO:0000256" key="5">
    <source>
        <dbReference type="ARBA" id="ARBA00023136"/>
    </source>
</evidence>
<organism evidence="10">
    <name type="scientific">Spodoptera frugiperda</name>
    <name type="common">Fall armyworm</name>
    <dbReference type="NCBI Taxonomy" id="7108"/>
    <lineage>
        <taxon>Eukaryota</taxon>
        <taxon>Metazoa</taxon>
        <taxon>Ecdysozoa</taxon>
        <taxon>Arthropoda</taxon>
        <taxon>Hexapoda</taxon>
        <taxon>Insecta</taxon>
        <taxon>Pterygota</taxon>
        <taxon>Neoptera</taxon>
        <taxon>Endopterygota</taxon>
        <taxon>Lepidoptera</taxon>
        <taxon>Glossata</taxon>
        <taxon>Ditrysia</taxon>
        <taxon>Noctuoidea</taxon>
        <taxon>Noctuidae</taxon>
        <taxon>Amphipyrinae</taxon>
        <taxon>Spodoptera</taxon>
    </lineage>
</organism>
<dbReference type="AlphaFoldDB" id="A0A2H1VMI1"/>
<evidence type="ECO:0000256" key="3">
    <source>
        <dbReference type="ARBA" id="ARBA00022692"/>
    </source>
</evidence>
<dbReference type="PANTHER" id="PTHR42643:SF30">
    <property type="entry name" value="IONOTROPIC RECEPTOR 40A-RELATED"/>
    <property type="match status" value="1"/>
</dbReference>
<gene>
    <name evidence="10" type="primary">SFRICE041949.2</name>
    <name evidence="10" type="ORF">SFRICE_041949.2</name>
</gene>
<dbReference type="SUPFAM" id="SSF53850">
    <property type="entry name" value="Periplasmic binding protein-like II"/>
    <property type="match status" value="1"/>
</dbReference>
<evidence type="ECO:0000256" key="7">
    <source>
        <dbReference type="ARBA" id="ARBA00023180"/>
    </source>
</evidence>
<keyword evidence="5 8" id="KW-0472">Membrane</keyword>
<dbReference type="Gene3D" id="3.40.190.10">
    <property type="entry name" value="Periplasmic binding protein-like II"/>
    <property type="match status" value="1"/>
</dbReference>
<keyword evidence="4 8" id="KW-1133">Transmembrane helix</keyword>
<proteinExistence type="predicted"/>
<evidence type="ECO:0000256" key="1">
    <source>
        <dbReference type="ARBA" id="ARBA00004651"/>
    </source>
</evidence>
<keyword evidence="7" id="KW-0325">Glycoprotein</keyword>
<evidence type="ECO:0000256" key="2">
    <source>
        <dbReference type="ARBA" id="ARBA00022475"/>
    </source>
</evidence>
<evidence type="ECO:0000256" key="6">
    <source>
        <dbReference type="ARBA" id="ARBA00023170"/>
    </source>
</evidence>
<dbReference type="EMBL" id="ODYU01003362">
    <property type="protein sequence ID" value="SOQ42031.1"/>
    <property type="molecule type" value="Genomic_DNA"/>
</dbReference>
<dbReference type="InterPro" id="IPR056198">
    <property type="entry name" value="LBD_receptor"/>
</dbReference>
<feature type="domain" description="Putative ionotropic receptor ligand binding" evidence="9">
    <location>
        <begin position="58"/>
        <end position="169"/>
    </location>
</feature>
<protein>
    <submittedName>
        <fullName evidence="10">SFRICE041949.2</fullName>
    </submittedName>
</protein>
<evidence type="ECO:0000256" key="4">
    <source>
        <dbReference type="ARBA" id="ARBA00022989"/>
    </source>
</evidence>
<dbReference type="InterPro" id="IPR052192">
    <property type="entry name" value="Insect_Ionotropic_Sensory_Rcpt"/>
</dbReference>
<feature type="transmembrane region" description="Helical" evidence="8">
    <location>
        <begin position="375"/>
        <end position="395"/>
    </location>
</feature>
<sequence>MLVGYIFLSFLYNNCKSENIITLQHQSNQNLHTCVTDIVQRYLSDKGVLTFIDIKTDDEILEEVHSSMTTTIVSRQIERQSPFRHQGYLITVKTAAEFTEYFQKLLEEPTWNPTARFLIVINSLKEEDLKKVFDVLLKTHVINVLVVNGTDDAHLYTYNPYDNFACGKYYKDIISYGVCLQATNNLYPNKLVTGLRNCTLRANVPHRPPFSENPAKLPAGVPKSLGIEQHLFMELGKTEGFNVIYNYEYENKVYSTIGPTMKVKGTMSKLQNNITDVIFGSVPLTSSRSDAFESLYGHMDFCDDLRFVVKSASYVSTWKYVYWGFSPLVWWLVLLVFLSYSIIVILMLRAEDKVDVILNLLRALLSHSLRMPDRVSVKCILLLWVWFSYIIYSAYQASLVSIIGKPIKELQITNEFELIKYNLKPCIVPRFLDFIYSEVHITIPKNEACVNTVENLKKVSNSKHLYTLTKKIIYEYQKVDFYDEYGHSRILYFDKPYAKFIYGTFFYKGFPLTDKMRQNAIRLRESGLVHKMFLDRFYAKKMRYKYHEKRFKTKFIIPWLIYGIGCILGTIVFILELWLGGNKNMLSK</sequence>
<evidence type="ECO:0000313" key="10">
    <source>
        <dbReference type="EMBL" id="SOQ42031.1"/>
    </source>
</evidence>
<accession>A0A2H1VMI1</accession>
<name>A0A2H1VMI1_SPOFR</name>
<evidence type="ECO:0000259" key="9">
    <source>
        <dbReference type="Pfam" id="PF24061"/>
    </source>
</evidence>
<reference evidence="10" key="1">
    <citation type="submission" date="2016-07" db="EMBL/GenBank/DDBJ databases">
        <authorList>
            <person name="Bretaudeau A."/>
        </authorList>
    </citation>
    <scope>NUCLEOTIDE SEQUENCE</scope>
    <source>
        <strain evidence="10">Rice</strain>
        <tissue evidence="10">Whole body</tissue>
    </source>
</reference>
<comment type="subcellular location">
    <subcellularLocation>
        <location evidence="1">Cell membrane</location>
        <topology evidence="1">Multi-pass membrane protein</topology>
    </subcellularLocation>
</comment>
<keyword evidence="2" id="KW-1003">Cell membrane</keyword>
<keyword evidence="3 8" id="KW-0812">Transmembrane</keyword>
<dbReference type="Pfam" id="PF24061">
    <property type="entry name" value="LBD_receptor"/>
    <property type="match status" value="1"/>
</dbReference>
<feature type="transmembrane region" description="Helical" evidence="8">
    <location>
        <begin position="559"/>
        <end position="579"/>
    </location>
</feature>